<dbReference type="SMART" id="SM00829">
    <property type="entry name" value="PKS_ER"/>
    <property type="match status" value="1"/>
</dbReference>
<sequence>MTDATMKAARIHAWGQQPTIDEVPRPVPRDGETLVRVEAAAVAHLDLTVAGGSFGIKPELPYIAGVEGCGVVVESAELAPGTRVVLRGGGLGMLRPGTWAEYVVAKSATLVPVADGLSPALGATFWVPTTTAHTALNGVGRLGRWFDDVVAADEHVLVAGAAGAVGSMVVQLARRAGATVTALVLDAGQAAALPEGVTALDSTDTEALAAFVRDRPATLLVDTIGGPGLPARLRAVRPGGRAALIGYVAGTEVTLELSNWLLDDVAMLPVNMIRRDAEGRAVAGELADLLVAGELDLNVEEFKLEETGHALELLRAGRLNGRGVVVPSAPNA</sequence>
<comment type="caution">
    <text evidence="4">The sequence shown here is derived from an EMBL/GenBank/DDBJ whole genome shotgun (WGS) entry which is preliminary data.</text>
</comment>
<gene>
    <name evidence="4" type="ORF">BJ958_002615</name>
</gene>
<evidence type="ECO:0000256" key="2">
    <source>
        <dbReference type="ARBA" id="ARBA00023002"/>
    </source>
</evidence>
<dbReference type="Proteomes" id="UP000582231">
    <property type="component" value="Unassembled WGS sequence"/>
</dbReference>
<feature type="domain" description="Enoyl reductase (ER)" evidence="3">
    <location>
        <begin position="15"/>
        <end position="325"/>
    </location>
</feature>
<organism evidence="4 5">
    <name type="scientific">Nocardioides kongjuensis</name>
    <dbReference type="NCBI Taxonomy" id="349522"/>
    <lineage>
        <taxon>Bacteria</taxon>
        <taxon>Bacillati</taxon>
        <taxon>Actinomycetota</taxon>
        <taxon>Actinomycetes</taxon>
        <taxon>Propionibacteriales</taxon>
        <taxon>Nocardioidaceae</taxon>
        <taxon>Nocardioides</taxon>
    </lineage>
</organism>
<dbReference type="EMBL" id="JACCBF010000001">
    <property type="protein sequence ID" value="NYD31069.1"/>
    <property type="molecule type" value="Genomic_DNA"/>
</dbReference>
<dbReference type="GO" id="GO:0016651">
    <property type="term" value="F:oxidoreductase activity, acting on NAD(P)H"/>
    <property type="evidence" value="ECO:0007669"/>
    <property type="project" value="TreeGrafter"/>
</dbReference>
<evidence type="ECO:0000313" key="5">
    <source>
        <dbReference type="Proteomes" id="UP000582231"/>
    </source>
</evidence>
<proteinExistence type="predicted"/>
<dbReference type="SUPFAM" id="SSF50129">
    <property type="entry name" value="GroES-like"/>
    <property type="match status" value="1"/>
</dbReference>
<dbReference type="Gene3D" id="3.90.180.10">
    <property type="entry name" value="Medium-chain alcohol dehydrogenases, catalytic domain"/>
    <property type="match status" value="1"/>
</dbReference>
<reference evidence="4 5" key="1">
    <citation type="submission" date="2020-07" db="EMBL/GenBank/DDBJ databases">
        <title>Sequencing the genomes of 1000 actinobacteria strains.</title>
        <authorList>
            <person name="Klenk H.-P."/>
        </authorList>
    </citation>
    <scope>NUCLEOTIDE SEQUENCE [LARGE SCALE GENOMIC DNA]</scope>
    <source>
        <strain evidence="4 5">DSM 19082</strain>
    </source>
</reference>
<dbReference type="Pfam" id="PF08240">
    <property type="entry name" value="ADH_N"/>
    <property type="match status" value="1"/>
</dbReference>
<keyword evidence="5" id="KW-1185">Reference proteome</keyword>
<evidence type="ECO:0000313" key="4">
    <source>
        <dbReference type="EMBL" id="NYD31069.1"/>
    </source>
</evidence>
<dbReference type="AlphaFoldDB" id="A0A852RKC7"/>
<dbReference type="InterPro" id="IPR020843">
    <property type="entry name" value="ER"/>
</dbReference>
<dbReference type="InterPro" id="IPR036291">
    <property type="entry name" value="NAD(P)-bd_dom_sf"/>
</dbReference>
<dbReference type="InterPro" id="IPR013154">
    <property type="entry name" value="ADH-like_N"/>
</dbReference>
<dbReference type="SUPFAM" id="SSF51735">
    <property type="entry name" value="NAD(P)-binding Rossmann-fold domains"/>
    <property type="match status" value="1"/>
</dbReference>
<dbReference type="InterPro" id="IPR011032">
    <property type="entry name" value="GroES-like_sf"/>
</dbReference>
<dbReference type="PANTHER" id="PTHR48106:SF18">
    <property type="entry name" value="QUINONE OXIDOREDUCTASE PIG3"/>
    <property type="match status" value="1"/>
</dbReference>
<evidence type="ECO:0000259" key="3">
    <source>
        <dbReference type="SMART" id="SM00829"/>
    </source>
</evidence>
<accession>A0A852RKC7</accession>
<dbReference type="InterPro" id="IPR013149">
    <property type="entry name" value="ADH-like_C"/>
</dbReference>
<keyword evidence="2" id="KW-0560">Oxidoreductase</keyword>
<evidence type="ECO:0000256" key="1">
    <source>
        <dbReference type="ARBA" id="ARBA00022857"/>
    </source>
</evidence>
<dbReference type="Pfam" id="PF00107">
    <property type="entry name" value="ADH_zinc_N"/>
    <property type="match status" value="1"/>
</dbReference>
<dbReference type="RefSeq" id="WP_218865739.1">
    <property type="nucleotide sequence ID" value="NZ_BAABEF010000001.1"/>
</dbReference>
<keyword evidence="1" id="KW-0521">NADP</keyword>
<dbReference type="PANTHER" id="PTHR48106">
    <property type="entry name" value="QUINONE OXIDOREDUCTASE PIG3-RELATED"/>
    <property type="match status" value="1"/>
</dbReference>
<dbReference type="Gene3D" id="3.40.50.720">
    <property type="entry name" value="NAD(P)-binding Rossmann-like Domain"/>
    <property type="match status" value="1"/>
</dbReference>
<protein>
    <submittedName>
        <fullName evidence="4">NADPH:quinone reductase-like Zn-dependent oxidoreductase</fullName>
    </submittedName>
</protein>
<name>A0A852RKC7_9ACTN</name>
<dbReference type="GO" id="GO:0070402">
    <property type="term" value="F:NADPH binding"/>
    <property type="evidence" value="ECO:0007669"/>
    <property type="project" value="TreeGrafter"/>
</dbReference>